<dbReference type="AlphaFoldDB" id="A0A6J8DPH8"/>
<dbReference type="Proteomes" id="UP000507470">
    <property type="component" value="Unassembled WGS sequence"/>
</dbReference>
<proteinExistence type="predicted"/>
<keyword evidence="2" id="KW-0472">Membrane</keyword>
<evidence type="ECO:0000256" key="1">
    <source>
        <dbReference type="SAM" id="Coils"/>
    </source>
</evidence>
<evidence type="ECO:0000313" key="4">
    <source>
        <dbReference type="Proteomes" id="UP000507470"/>
    </source>
</evidence>
<evidence type="ECO:0000256" key="2">
    <source>
        <dbReference type="SAM" id="Phobius"/>
    </source>
</evidence>
<gene>
    <name evidence="3" type="ORF">MCOR_42784</name>
</gene>
<reference evidence="3 4" key="1">
    <citation type="submission" date="2020-06" db="EMBL/GenBank/DDBJ databases">
        <authorList>
            <person name="Li R."/>
            <person name="Bekaert M."/>
        </authorList>
    </citation>
    <scope>NUCLEOTIDE SEQUENCE [LARGE SCALE GENOMIC DNA]</scope>
    <source>
        <strain evidence="4">wild</strain>
    </source>
</reference>
<name>A0A6J8DPH8_MYTCO</name>
<keyword evidence="4" id="KW-1185">Reference proteome</keyword>
<keyword evidence="2" id="KW-0812">Transmembrane</keyword>
<accession>A0A6J8DPH8</accession>
<dbReference type="OrthoDB" id="10385597at2759"/>
<feature type="coiled-coil region" evidence="1">
    <location>
        <begin position="196"/>
        <end position="226"/>
    </location>
</feature>
<evidence type="ECO:0000313" key="3">
    <source>
        <dbReference type="EMBL" id="CAC5409512.1"/>
    </source>
</evidence>
<feature type="transmembrane region" description="Helical" evidence="2">
    <location>
        <begin position="59"/>
        <end position="80"/>
    </location>
</feature>
<sequence length="309" mass="34725">MYSSFTRIYGKQYTTDHIDKENIFILYRKLINTDAPKLKLNPGKYYRKECTARYKMSPIAIVLIVVVCVVIAILFCALFCKKHNESDFRHWTEWYCCNCFAKCYDKEDYCCDRLFAKRKGISSASSVTDGIMDESIFTEMGGETEIRALTNNESSAALHTVHFEIPESDSQFSFEDGSAPEVNLTSNTYTSSSSEIEALNREDSGLEIAIENMNQETESLNEVESESSVLKIEPPALNSESQTCDHNDTIPVADIASIIRKQNFVNKGEDIISDSDAVLPPSYAEVTFATLDFSVQIPPSAPPLEEIKL</sequence>
<dbReference type="EMBL" id="CACVKT020007644">
    <property type="protein sequence ID" value="CAC5409512.1"/>
    <property type="molecule type" value="Genomic_DNA"/>
</dbReference>
<keyword evidence="1" id="KW-0175">Coiled coil</keyword>
<organism evidence="3 4">
    <name type="scientific">Mytilus coruscus</name>
    <name type="common">Sea mussel</name>
    <dbReference type="NCBI Taxonomy" id="42192"/>
    <lineage>
        <taxon>Eukaryota</taxon>
        <taxon>Metazoa</taxon>
        <taxon>Spiralia</taxon>
        <taxon>Lophotrochozoa</taxon>
        <taxon>Mollusca</taxon>
        <taxon>Bivalvia</taxon>
        <taxon>Autobranchia</taxon>
        <taxon>Pteriomorphia</taxon>
        <taxon>Mytilida</taxon>
        <taxon>Mytiloidea</taxon>
        <taxon>Mytilidae</taxon>
        <taxon>Mytilinae</taxon>
        <taxon>Mytilus</taxon>
    </lineage>
</organism>
<protein>
    <submittedName>
        <fullName evidence="3">Uncharacterized protein</fullName>
    </submittedName>
</protein>
<keyword evidence="2" id="KW-1133">Transmembrane helix</keyword>